<dbReference type="EMBL" id="JALJRB010000036">
    <property type="protein sequence ID" value="MCJ8502908.1"/>
    <property type="molecule type" value="Genomic_DNA"/>
</dbReference>
<evidence type="ECO:0000313" key="2">
    <source>
        <dbReference type="EMBL" id="MCJ8502908.1"/>
    </source>
</evidence>
<name>A0AA41R7E8_9BACT</name>
<keyword evidence="3" id="KW-1185">Reference proteome</keyword>
<sequence>MARVDDFQQARDLAAEQLAQQDLTRIARRAGYETVDDATLRIPFLDRDYRVSAPAFTFSDEANPEAQIPLQEQVLILHYLLGCRQQLKGQWVAYREIPGASFYFGPFVKRAIEPLKKVFGQNSAGLRTAAERLNGTPIDTGDAGFHFAPLPYAPIQIIVWEGDEEFPTEANILFDASVGDYLSPEDAAWLASLTVYRLMAVAR</sequence>
<comment type="caution">
    <text evidence="2">The sequence shown here is derived from an EMBL/GenBank/DDBJ whole genome shotgun (WGS) entry which is preliminary data.</text>
</comment>
<gene>
    <name evidence="2" type="ORF">MRX98_20195</name>
</gene>
<evidence type="ECO:0000313" key="3">
    <source>
        <dbReference type="Proteomes" id="UP001165427"/>
    </source>
</evidence>
<dbReference type="Pfam" id="PF12654">
    <property type="entry name" value="DUF3786"/>
    <property type="match status" value="1"/>
</dbReference>
<feature type="domain" description="DUF3786" evidence="1">
    <location>
        <begin position="22"/>
        <end position="196"/>
    </location>
</feature>
<dbReference type="RefSeq" id="WP_246914448.1">
    <property type="nucleotide sequence ID" value="NZ_JALJRB010000036.1"/>
</dbReference>
<reference evidence="2" key="1">
    <citation type="submission" date="2022-04" db="EMBL/GenBank/DDBJ databases">
        <title>Desulfatitalea alkaliphila sp. nov., a novel anaerobic sulfate-reducing bacterium isolated from terrestrial mud volcano, Taman Peninsula, Russia.</title>
        <authorList>
            <person name="Khomyakova M.A."/>
            <person name="Merkel A.Y."/>
            <person name="Slobodkin A.I."/>
        </authorList>
    </citation>
    <scope>NUCLEOTIDE SEQUENCE</scope>
    <source>
        <strain evidence="2">M08but</strain>
    </source>
</reference>
<dbReference type="AlphaFoldDB" id="A0AA41R7E8"/>
<evidence type="ECO:0000259" key="1">
    <source>
        <dbReference type="Pfam" id="PF12654"/>
    </source>
</evidence>
<proteinExistence type="predicted"/>
<accession>A0AA41R7E8</accession>
<dbReference type="Proteomes" id="UP001165427">
    <property type="component" value="Unassembled WGS sequence"/>
</dbReference>
<dbReference type="InterPro" id="IPR024264">
    <property type="entry name" value="DUF3786"/>
</dbReference>
<organism evidence="2 3">
    <name type="scientific">Desulfatitalea alkaliphila</name>
    <dbReference type="NCBI Taxonomy" id="2929485"/>
    <lineage>
        <taxon>Bacteria</taxon>
        <taxon>Pseudomonadati</taxon>
        <taxon>Thermodesulfobacteriota</taxon>
        <taxon>Desulfobacteria</taxon>
        <taxon>Desulfobacterales</taxon>
        <taxon>Desulfosarcinaceae</taxon>
        <taxon>Desulfatitalea</taxon>
    </lineage>
</organism>
<protein>
    <submittedName>
        <fullName evidence="2">DUF3786 domain-containing protein</fullName>
    </submittedName>
</protein>